<dbReference type="EC" id="3.1.21.10" evidence="13"/>
<comment type="similarity">
    <text evidence="11 13">Belongs to the RecU family.</text>
</comment>
<evidence type="ECO:0000313" key="15">
    <source>
        <dbReference type="Proteomes" id="UP001240171"/>
    </source>
</evidence>
<keyword evidence="3 13" id="KW-0540">Nuclease</keyword>
<dbReference type="InterPro" id="IPR011856">
    <property type="entry name" value="tRNA_endonuc-like_dom_sf"/>
</dbReference>
<feature type="site" description="Transition state stabilizer" evidence="13">
    <location>
        <position position="73"/>
    </location>
</feature>
<gene>
    <name evidence="13" type="primary">recU</name>
    <name evidence="14" type="ORF">Q5741_18800</name>
</gene>
<dbReference type="PIRSF" id="PIRSF037785">
    <property type="entry name" value="RecU"/>
    <property type="match status" value="1"/>
</dbReference>
<protein>
    <recommendedName>
        <fullName evidence="12 13">Holliday junction resolvase RecU</fullName>
        <ecNumber evidence="13">3.1.21.10</ecNumber>
    </recommendedName>
    <alternativeName>
        <fullName evidence="13">Recombination protein U homolog</fullName>
    </alternativeName>
</protein>
<evidence type="ECO:0000256" key="10">
    <source>
        <dbReference type="ARBA" id="ARBA00023204"/>
    </source>
</evidence>
<keyword evidence="4 13" id="KW-0479">Metal-binding</keyword>
<evidence type="ECO:0000313" key="14">
    <source>
        <dbReference type="EMBL" id="MDO7908453.1"/>
    </source>
</evidence>
<keyword evidence="7 13" id="KW-0378">Hydrolase</keyword>
<comment type="subcellular location">
    <subcellularLocation>
        <location evidence="1 13">Cytoplasm</location>
    </subcellularLocation>
</comment>
<name>A0ABT9CIU4_9BACL</name>
<comment type="catalytic activity">
    <reaction evidence="13">
        <text>Endonucleolytic cleavage at a junction such as a reciprocal single-stranded crossover between two homologous DNA duplexes (Holliday junction).</text>
        <dbReference type="EC" id="3.1.21.10"/>
    </reaction>
</comment>
<feature type="binding site" evidence="13">
    <location>
        <position position="71"/>
    </location>
    <ligand>
        <name>Mg(2+)</name>
        <dbReference type="ChEBI" id="CHEBI:18420"/>
    </ligand>
</feature>
<dbReference type="EMBL" id="JAUQTB010000016">
    <property type="protein sequence ID" value="MDO7908453.1"/>
    <property type="molecule type" value="Genomic_DNA"/>
</dbReference>
<dbReference type="CDD" id="cd22354">
    <property type="entry name" value="RecU-like"/>
    <property type="match status" value="1"/>
</dbReference>
<accession>A0ABT9CIU4</accession>
<organism evidence="14 15">
    <name type="scientific">Paenibacillus lacisoli</name>
    <dbReference type="NCBI Taxonomy" id="3064525"/>
    <lineage>
        <taxon>Bacteria</taxon>
        <taxon>Bacillati</taxon>
        <taxon>Bacillota</taxon>
        <taxon>Bacilli</taxon>
        <taxon>Bacillales</taxon>
        <taxon>Paenibacillaceae</taxon>
        <taxon>Paenibacillus</taxon>
    </lineage>
</organism>
<dbReference type="RefSeq" id="WP_305025673.1">
    <property type="nucleotide sequence ID" value="NZ_JAUQTB010000016.1"/>
</dbReference>
<keyword evidence="8 13" id="KW-0460">Magnesium</keyword>
<evidence type="ECO:0000256" key="11">
    <source>
        <dbReference type="ARBA" id="ARBA00023447"/>
    </source>
</evidence>
<keyword evidence="15" id="KW-1185">Reference proteome</keyword>
<dbReference type="Pfam" id="PF03838">
    <property type="entry name" value="RecU"/>
    <property type="match status" value="1"/>
</dbReference>
<keyword evidence="2 13" id="KW-0963">Cytoplasm</keyword>
<keyword evidence="9 13" id="KW-0233">DNA recombination</keyword>
<comment type="cofactor">
    <cofactor evidence="13">
        <name>Mg(2+)</name>
        <dbReference type="ChEBI" id="CHEBI:18420"/>
    </cofactor>
    <text evidence="13">Binds 1 Mg(2+) ion per subunit.</text>
</comment>
<proteinExistence type="inferred from homology"/>
<dbReference type="Gene3D" id="3.40.1350.10">
    <property type="match status" value="1"/>
</dbReference>
<feature type="binding site" evidence="13">
    <location>
        <position position="58"/>
    </location>
    <ligand>
        <name>Mg(2+)</name>
        <dbReference type="ChEBI" id="CHEBI:18420"/>
    </ligand>
</feature>
<comment type="caution">
    <text evidence="14">The sequence shown here is derived from an EMBL/GenBank/DDBJ whole genome shotgun (WGS) entry which is preliminary data.</text>
</comment>
<keyword evidence="6 13" id="KW-0227">DNA damage</keyword>
<feature type="binding site" evidence="13">
    <location>
        <position position="56"/>
    </location>
    <ligand>
        <name>Mg(2+)</name>
        <dbReference type="ChEBI" id="CHEBI:18420"/>
    </ligand>
</feature>
<evidence type="ECO:0000256" key="7">
    <source>
        <dbReference type="ARBA" id="ARBA00022801"/>
    </source>
</evidence>
<evidence type="ECO:0000256" key="2">
    <source>
        <dbReference type="ARBA" id="ARBA00022490"/>
    </source>
</evidence>
<comment type="function">
    <text evidence="13">Endonuclease that resolves Holliday junction intermediates in genetic recombination. Cleaves mobile four-strand junctions by introducing symmetrical nicks in paired strands. Promotes annealing of linear ssDNA with homologous dsDNA. Required for DNA repair, homologous recombination and chromosome segregation.</text>
</comment>
<evidence type="ECO:0000256" key="8">
    <source>
        <dbReference type="ARBA" id="ARBA00022842"/>
    </source>
</evidence>
<dbReference type="InterPro" id="IPR011335">
    <property type="entry name" value="Restrct_endonuc-II-like"/>
</dbReference>
<evidence type="ECO:0000256" key="5">
    <source>
        <dbReference type="ARBA" id="ARBA00022759"/>
    </source>
</evidence>
<sequence length="171" mass="19746">MSTYANRGMGFEALINYANEQYLAREIANIQKVSTPWKVVRQGSRIVNAFPEGKSTVDYMGDYKGRSICFEAKSTEVETRFPLSNFERHQIDVIRSWRGIAFALLHFENLQETYLLTKEQLLHWWDGQFKDGRKSIPLAWIRENARRIGGPGSSRSVIVLDYLQVVDQVVI</sequence>
<evidence type="ECO:0000256" key="3">
    <source>
        <dbReference type="ARBA" id="ARBA00022722"/>
    </source>
</evidence>
<dbReference type="SUPFAM" id="SSF52980">
    <property type="entry name" value="Restriction endonuclease-like"/>
    <property type="match status" value="1"/>
</dbReference>
<evidence type="ECO:0000256" key="12">
    <source>
        <dbReference type="ARBA" id="ARBA00029523"/>
    </source>
</evidence>
<evidence type="ECO:0000256" key="6">
    <source>
        <dbReference type="ARBA" id="ARBA00022763"/>
    </source>
</evidence>
<evidence type="ECO:0000256" key="9">
    <source>
        <dbReference type="ARBA" id="ARBA00023172"/>
    </source>
</evidence>
<evidence type="ECO:0000256" key="13">
    <source>
        <dbReference type="HAMAP-Rule" id="MF_00130"/>
    </source>
</evidence>
<evidence type="ECO:0000256" key="1">
    <source>
        <dbReference type="ARBA" id="ARBA00004496"/>
    </source>
</evidence>
<dbReference type="InterPro" id="IPR004612">
    <property type="entry name" value="Resolv_RecU"/>
</dbReference>
<dbReference type="HAMAP" id="MF_00130">
    <property type="entry name" value="RecU"/>
    <property type="match status" value="1"/>
</dbReference>
<evidence type="ECO:0000256" key="4">
    <source>
        <dbReference type="ARBA" id="ARBA00022723"/>
    </source>
</evidence>
<dbReference type="Proteomes" id="UP001240171">
    <property type="component" value="Unassembled WGS sequence"/>
</dbReference>
<reference evidence="14 15" key="1">
    <citation type="submission" date="2023-07" db="EMBL/GenBank/DDBJ databases">
        <title>Paenibacillus sp. JX-17 nov. isolated from soil.</title>
        <authorList>
            <person name="Wan Y."/>
            <person name="Liu B."/>
        </authorList>
    </citation>
    <scope>NUCLEOTIDE SEQUENCE [LARGE SCALE GENOMIC DNA]</scope>
    <source>
        <strain evidence="14 15">JX-17</strain>
    </source>
</reference>
<keyword evidence="5 13" id="KW-0255">Endonuclease</keyword>
<keyword evidence="10 13" id="KW-0234">DNA repair</keyword>
<feature type="binding site" evidence="13">
    <location>
        <position position="90"/>
    </location>
    <ligand>
        <name>Mg(2+)</name>
        <dbReference type="ChEBI" id="CHEBI:18420"/>
    </ligand>
</feature>